<evidence type="ECO:0000256" key="15">
    <source>
        <dbReference type="ARBA" id="ARBA00081350"/>
    </source>
</evidence>
<keyword evidence="4" id="KW-0479">Metal-binding</keyword>
<dbReference type="InterPro" id="IPR003594">
    <property type="entry name" value="HATPase_dom"/>
</dbReference>
<keyword evidence="7" id="KW-0378">Hydrolase</keyword>
<dbReference type="GO" id="GO:0016301">
    <property type="term" value="F:kinase activity"/>
    <property type="evidence" value="ECO:0007669"/>
    <property type="project" value="UniProtKB-KW"/>
</dbReference>
<feature type="domain" description="PPM-type phosphatase" evidence="18">
    <location>
        <begin position="229"/>
        <end position="438"/>
    </location>
</feature>
<keyword evidence="8" id="KW-0067">ATP-binding</keyword>
<dbReference type="Proteomes" id="UP000509303">
    <property type="component" value="Chromosome"/>
</dbReference>
<dbReference type="Pfam" id="PF02518">
    <property type="entry name" value="HATPase_c"/>
    <property type="match status" value="1"/>
</dbReference>
<evidence type="ECO:0000313" key="20">
    <source>
        <dbReference type="Proteomes" id="UP000509303"/>
    </source>
</evidence>
<dbReference type="SMART" id="SM00065">
    <property type="entry name" value="GAF"/>
    <property type="match status" value="1"/>
</dbReference>
<evidence type="ECO:0000256" key="13">
    <source>
        <dbReference type="ARBA" id="ARBA00056274"/>
    </source>
</evidence>
<keyword evidence="3" id="KW-0808">Transferase</keyword>
<dbReference type="SUPFAM" id="SSF55874">
    <property type="entry name" value="ATPase domain of HSP90 chaperone/DNA topoisomerase II/histidine kinase"/>
    <property type="match status" value="1"/>
</dbReference>
<dbReference type="InterPro" id="IPR003018">
    <property type="entry name" value="GAF"/>
</dbReference>
<dbReference type="AlphaFoldDB" id="A0A7H8NHC0"/>
<keyword evidence="10" id="KW-0904">Protein phosphatase</keyword>
<evidence type="ECO:0000256" key="3">
    <source>
        <dbReference type="ARBA" id="ARBA00022679"/>
    </source>
</evidence>
<dbReference type="InterPro" id="IPR036890">
    <property type="entry name" value="HATPase_C_sf"/>
</dbReference>
<comment type="function">
    <text evidence="13">Primarily acts as an independent SigF regulator that is sensitive to the osmosensory signal, mediating the cross talk of PknD with the SigF regulon. Possesses both phosphatase and kinase activities. The kinase domain functions as a classic anti-sigma factor-like kinase to phosphorylate the anti-anti-sigma factor domain at the canonical regulatory site, and the phosphatase domain antagonizes this activity.</text>
</comment>
<comment type="catalytic activity">
    <reaction evidence="12">
        <text>O-phospho-L-seryl-[protein] + H2O = L-seryl-[protein] + phosphate</text>
        <dbReference type="Rhea" id="RHEA:20629"/>
        <dbReference type="Rhea" id="RHEA-COMP:9863"/>
        <dbReference type="Rhea" id="RHEA-COMP:11604"/>
        <dbReference type="ChEBI" id="CHEBI:15377"/>
        <dbReference type="ChEBI" id="CHEBI:29999"/>
        <dbReference type="ChEBI" id="CHEBI:43474"/>
        <dbReference type="ChEBI" id="CHEBI:83421"/>
        <dbReference type="EC" id="3.1.3.16"/>
    </reaction>
</comment>
<evidence type="ECO:0000256" key="9">
    <source>
        <dbReference type="ARBA" id="ARBA00022842"/>
    </source>
</evidence>
<dbReference type="SMART" id="SM00331">
    <property type="entry name" value="PP2C_SIG"/>
    <property type="match status" value="1"/>
</dbReference>
<keyword evidence="9" id="KW-0460">Magnesium</keyword>
<evidence type="ECO:0000256" key="5">
    <source>
        <dbReference type="ARBA" id="ARBA00022741"/>
    </source>
</evidence>
<evidence type="ECO:0000256" key="12">
    <source>
        <dbReference type="ARBA" id="ARBA00047761"/>
    </source>
</evidence>
<evidence type="ECO:0000259" key="18">
    <source>
        <dbReference type="SMART" id="SM00331"/>
    </source>
</evidence>
<proteinExistence type="predicted"/>
<dbReference type="Pfam" id="PF07228">
    <property type="entry name" value="SpoIIE"/>
    <property type="match status" value="1"/>
</dbReference>
<dbReference type="Gene3D" id="3.30.565.10">
    <property type="entry name" value="Histidine kinase-like ATPase, C-terminal domain"/>
    <property type="match status" value="1"/>
</dbReference>
<feature type="domain" description="GAF" evidence="17">
    <location>
        <begin position="26"/>
        <end position="208"/>
    </location>
</feature>
<evidence type="ECO:0000256" key="6">
    <source>
        <dbReference type="ARBA" id="ARBA00022777"/>
    </source>
</evidence>
<dbReference type="InterPro" id="IPR001932">
    <property type="entry name" value="PPM-type_phosphatase-like_dom"/>
</dbReference>
<dbReference type="GO" id="GO:0046872">
    <property type="term" value="F:metal ion binding"/>
    <property type="evidence" value="ECO:0007669"/>
    <property type="project" value="UniProtKB-KW"/>
</dbReference>
<dbReference type="PANTHER" id="PTHR43156:SF2">
    <property type="entry name" value="STAGE II SPORULATION PROTEIN E"/>
    <property type="match status" value="1"/>
</dbReference>
<dbReference type="GO" id="GO:0004722">
    <property type="term" value="F:protein serine/threonine phosphatase activity"/>
    <property type="evidence" value="ECO:0007669"/>
    <property type="project" value="UniProtKB-EC"/>
</dbReference>
<keyword evidence="20" id="KW-1185">Reference proteome</keyword>
<evidence type="ECO:0000256" key="14">
    <source>
        <dbReference type="ARBA" id="ARBA00075117"/>
    </source>
</evidence>
<dbReference type="FunFam" id="3.30.565.10:FF:000028">
    <property type="entry name" value="PAS sensor protein"/>
    <property type="match status" value="1"/>
</dbReference>
<dbReference type="FunFam" id="3.60.40.10:FF:000005">
    <property type="entry name" value="Serine/threonine protein phosphatase"/>
    <property type="match status" value="1"/>
</dbReference>
<dbReference type="InterPro" id="IPR029016">
    <property type="entry name" value="GAF-like_dom_sf"/>
</dbReference>
<dbReference type="InterPro" id="IPR036457">
    <property type="entry name" value="PPM-type-like_dom_sf"/>
</dbReference>
<feature type="compositionally biased region" description="Acidic residues" evidence="16">
    <location>
        <begin position="1"/>
        <end position="17"/>
    </location>
</feature>
<protein>
    <recommendedName>
        <fullName evidence="1">protein-serine/threonine phosphatase</fullName>
        <ecNumber evidence="1">3.1.3.16</ecNumber>
    </recommendedName>
    <alternativeName>
        <fullName evidence="15">Protein-serine/threonine phosphatase</fullName>
    </alternativeName>
    <alternativeName>
        <fullName evidence="14">Serine/threonine-protein kinase</fullName>
    </alternativeName>
</protein>
<dbReference type="Gene3D" id="3.60.40.10">
    <property type="entry name" value="PPM-type phosphatase domain"/>
    <property type="match status" value="1"/>
</dbReference>
<evidence type="ECO:0000256" key="4">
    <source>
        <dbReference type="ARBA" id="ARBA00022723"/>
    </source>
</evidence>
<keyword evidence="6" id="KW-0418">Kinase</keyword>
<dbReference type="EC" id="3.1.3.16" evidence="1"/>
<feature type="region of interest" description="Disordered" evidence="16">
    <location>
        <begin position="1"/>
        <end position="20"/>
    </location>
</feature>
<evidence type="ECO:0000256" key="1">
    <source>
        <dbReference type="ARBA" id="ARBA00013081"/>
    </source>
</evidence>
<sequence>MDKEETDVEQGVEEDTTSDQLGWLNEASVRIGSTLDLVTTSQELADFTVPHFADGAAVDLLESVLHGEEGAHPGRTGRPATRAMAVAAIDALTTLEPDPVGELSASNVDQFATICLTLGKPVLVSHIEPDEYVRIAPNSRSAELLRHAGVHSYLVVPLIARGVLLGAADFVRAGDRAPFTAADLELATQLASRAALFVDNARLYEREREHVVALQRSLLPRATPVTPGLTVSHCYAPTADPSGVGGDWYDIASLPGGRTALVVGDVMGHGLSAAATMGRLRAVGRTLMAMDMAPDRVLARLDLAARDLEEDQVATCLCAVYDPADASFTVVSAGHPLPMLIGPDGSASFVEVPIGAPIGAGVIPYDALRVPVEPGSRLVLYTDGLVKSRTRDIDVQLDRLLRSAPALRFARFDAAALSDFAPAGTERFDEAVLLVAAARPATWASGLRVWDLPGDGSAAGAARKHVREQLGLWHLDDLADVTELVVSELVGNALRYGGGPGRLRLLCHDRLLVEVSDTGPDLPQIQHASLSDEGGRGLQLINMLCRRWGSCRTETGKVVWAEQDMPSGVSGPPLP</sequence>
<gene>
    <name evidence="19" type="ORF">HUT08_35020</name>
</gene>
<dbReference type="Pfam" id="PF01590">
    <property type="entry name" value="GAF"/>
    <property type="match status" value="1"/>
</dbReference>
<dbReference type="PANTHER" id="PTHR43156">
    <property type="entry name" value="STAGE II SPORULATION PROTEIN E-RELATED"/>
    <property type="match status" value="1"/>
</dbReference>
<evidence type="ECO:0000256" key="2">
    <source>
        <dbReference type="ARBA" id="ARBA00022553"/>
    </source>
</evidence>
<dbReference type="InterPro" id="IPR052016">
    <property type="entry name" value="Bact_Sigma-Reg"/>
</dbReference>
<evidence type="ECO:0000256" key="16">
    <source>
        <dbReference type="SAM" id="MobiDB-lite"/>
    </source>
</evidence>
<evidence type="ECO:0000256" key="11">
    <source>
        <dbReference type="ARBA" id="ARBA00023211"/>
    </source>
</evidence>
<dbReference type="RefSeq" id="WP_176165611.1">
    <property type="nucleotide sequence ID" value="NZ_CP054929.1"/>
</dbReference>
<reference evidence="19 20" key="1">
    <citation type="submission" date="2020-06" db="EMBL/GenBank/DDBJ databases">
        <title>Genome mining for natural products.</title>
        <authorList>
            <person name="Zhang B."/>
            <person name="Shi J."/>
            <person name="Ge H."/>
        </authorList>
    </citation>
    <scope>NUCLEOTIDE SEQUENCE [LARGE SCALE GENOMIC DNA]</scope>
    <source>
        <strain evidence="19 20">NA00687</strain>
    </source>
</reference>
<evidence type="ECO:0000256" key="8">
    <source>
        <dbReference type="ARBA" id="ARBA00022840"/>
    </source>
</evidence>
<organism evidence="19 20">
    <name type="scientific">Streptomyces buecherae</name>
    <dbReference type="NCBI Taxonomy" id="2763006"/>
    <lineage>
        <taxon>Bacteria</taxon>
        <taxon>Bacillati</taxon>
        <taxon>Actinomycetota</taxon>
        <taxon>Actinomycetes</taxon>
        <taxon>Kitasatosporales</taxon>
        <taxon>Streptomycetaceae</taxon>
        <taxon>Streptomyces</taxon>
    </lineage>
</organism>
<evidence type="ECO:0000256" key="10">
    <source>
        <dbReference type="ARBA" id="ARBA00022912"/>
    </source>
</evidence>
<name>A0A7H8NHC0_9ACTN</name>
<dbReference type="SUPFAM" id="SSF81606">
    <property type="entry name" value="PP2C-like"/>
    <property type="match status" value="1"/>
</dbReference>
<dbReference type="Gene3D" id="3.30.450.40">
    <property type="match status" value="1"/>
</dbReference>
<keyword evidence="5" id="KW-0547">Nucleotide-binding</keyword>
<dbReference type="SUPFAM" id="SSF55781">
    <property type="entry name" value="GAF domain-like"/>
    <property type="match status" value="1"/>
</dbReference>
<keyword evidence="11" id="KW-0464">Manganese</keyword>
<dbReference type="FunFam" id="3.30.450.40:FF:000035">
    <property type="entry name" value="PAS sensor protein"/>
    <property type="match status" value="1"/>
</dbReference>
<dbReference type="GO" id="GO:0005524">
    <property type="term" value="F:ATP binding"/>
    <property type="evidence" value="ECO:0007669"/>
    <property type="project" value="UniProtKB-KW"/>
</dbReference>
<dbReference type="EMBL" id="CP054929">
    <property type="protein sequence ID" value="QKW53907.1"/>
    <property type="molecule type" value="Genomic_DNA"/>
</dbReference>
<keyword evidence="2" id="KW-0597">Phosphoprotein</keyword>
<accession>A0A7H8NHC0</accession>
<evidence type="ECO:0000256" key="7">
    <source>
        <dbReference type="ARBA" id="ARBA00022801"/>
    </source>
</evidence>
<evidence type="ECO:0000313" key="19">
    <source>
        <dbReference type="EMBL" id="QKW53907.1"/>
    </source>
</evidence>
<evidence type="ECO:0000259" key="17">
    <source>
        <dbReference type="SMART" id="SM00065"/>
    </source>
</evidence>
<dbReference type="CDD" id="cd16936">
    <property type="entry name" value="HATPase_RsbW-like"/>
    <property type="match status" value="1"/>
</dbReference>